<dbReference type="InterPro" id="IPR002110">
    <property type="entry name" value="Ankyrin_rpt"/>
</dbReference>
<accession>A0ABR1PTG2</accession>
<sequence>MPSLRIWRRKDTKVAATNSTAPGRRAPLVILYSQAGPRDGYVRLWTKAFESLSQGTEQEQEDSQRLKELLGTGEQSTDWTGEDVLSNLMLESQNRRNEADQKSWRVQIGTRTWNLREVVDKIVTWLGKFKEVGDVAVSFDPGHAALPWAAFRFLLQAATIMNQHAAEIFLGLERAAKICLRCRIYEKLYLDPTFPGQESSKALESSILTIFKCVLTFLAAASTSITKGQRFNRAVASITTPERFTSKLADVIKLEKEVEIAADNCHREASRETQKSFETAHQSLLGLLDERFSRLDDTVTSIWTTITDDDRHNMLRWISPVPYQSDLENILSTRLVGTCEWLIGHPQYEEWKLMSTSTFLWLHGIPGAGKTRLTSKVIEDVMNTTSIQESVAYFFCDRGQEDRREPLSVLRSLVRQLTCSRVGNQVMPCTRAKYLEKRNHGFASNHLTLDECRDLLAELTSNYAQSIFIIDGLDECDEHSRRILMETIEWTLARSTQLVKVFIASRDDQDIKEQYGGGENLGIRACHNQGDINTYVKTMMAQTKWCREQMSRQTRDKIQEIFWRKSDGMFQWAALHINDLLQLKSEALVSDYLDALPEGLAATYAQIYNDIDKRKRHVFDRAFQWLICSWDEITPEELEVAVSQQFDAPFSPKIECDIDFIIATCKNLIQVANESGNRKRTCQFVHLSVREYFEAYHWPPERANDLVLRTYIRYCTHNLEGDSGAQTLWVNRMRHWDKQCAFFRGRCSPETLELLRVFLGHPMDSSPSYRAWARSFDDQTDQPINIERHKCCWSHCISLGLHDVTHVWLRRGDLDPNARDADGSTALGIAVKAGRKEICELLLAAGADASLATEHSMNALEVALWLGGDRGYYGRALHAAVIRGYTDIVKLMLEHGADPDTTSSLYGTPLRAAAYSSNIEVCRLLIEAGADVNLGDNLTPLAATVSKKMKGDEAVAGLLLSAGANVNARDDDGATPLHRAVKRKRCGLSMAKLLIAWGAEVNAHSSQYGTPLQEAMSIGKPSLDLLRLLRDAGAVFDPTCVPPVSYSPEVCEILGVKDDGCGSSSANPGSHASTSDESLRDVREMGLIN</sequence>
<proteinExistence type="predicted"/>
<evidence type="ECO:0000259" key="4">
    <source>
        <dbReference type="Pfam" id="PF24809"/>
    </source>
</evidence>
<gene>
    <name evidence="6" type="ORF">PG986_014596</name>
</gene>
<dbReference type="InterPro" id="IPR056125">
    <property type="entry name" value="DUF7708"/>
</dbReference>
<feature type="repeat" description="ANK" evidence="2">
    <location>
        <begin position="876"/>
        <end position="904"/>
    </location>
</feature>
<dbReference type="Pfam" id="PF24883">
    <property type="entry name" value="NPHP3_N"/>
    <property type="match status" value="1"/>
</dbReference>
<dbReference type="SUPFAM" id="SSF52540">
    <property type="entry name" value="P-loop containing nucleoside triphosphate hydrolases"/>
    <property type="match status" value="1"/>
</dbReference>
<dbReference type="PANTHER" id="PTHR10039">
    <property type="entry name" value="AMELOGENIN"/>
    <property type="match status" value="1"/>
</dbReference>
<keyword evidence="2" id="KW-0040">ANK repeat</keyword>
<keyword evidence="1" id="KW-0677">Repeat</keyword>
<protein>
    <submittedName>
        <fullName evidence="6">Ankyrin repeat-containing domain protein</fullName>
    </submittedName>
</protein>
<dbReference type="PROSITE" id="PS50297">
    <property type="entry name" value="ANK_REP_REGION"/>
    <property type="match status" value="4"/>
</dbReference>
<dbReference type="Proteomes" id="UP001391051">
    <property type="component" value="Unassembled WGS sequence"/>
</dbReference>
<feature type="repeat" description="ANK" evidence="2">
    <location>
        <begin position="908"/>
        <end position="937"/>
    </location>
</feature>
<keyword evidence="7" id="KW-1185">Reference proteome</keyword>
<dbReference type="SMART" id="SM00248">
    <property type="entry name" value="ANK"/>
    <property type="match status" value="6"/>
</dbReference>
<reference evidence="6 7" key="1">
    <citation type="submission" date="2023-01" db="EMBL/GenBank/DDBJ databases">
        <title>Analysis of 21 Apiospora genomes using comparative genomics revels a genus with tremendous synthesis potential of carbohydrate active enzymes and secondary metabolites.</title>
        <authorList>
            <person name="Sorensen T."/>
        </authorList>
    </citation>
    <scope>NUCLEOTIDE SEQUENCE [LARGE SCALE GENOMIC DNA]</scope>
    <source>
        <strain evidence="6 7">CBS 24483</strain>
    </source>
</reference>
<dbReference type="Pfam" id="PF24809">
    <property type="entry name" value="DUF7708"/>
    <property type="match status" value="1"/>
</dbReference>
<evidence type="ECO:0000256" key="1">
    <source>
        <dbReference type="ARBA" id="ARBA00022737"/>
    </source>
</evidence>
<comment type="caution">
    <text evidence="6">The sequence shown here is derived from an EMBL/GenBank/DDBJ whole genome shotgun (WGS) entry which is preliminary data.</text>
</comment>
<dbReference type="PANTHER" id="PTHR10039:SF16">
    <property type="entry name" value="GPI INOSITOL-DEACYLASE"/>
    <property type="match status" value="1"/>
</dbReference>
<dbReference type="InterPro" id="IPR027417">
    <property type="entry name" value="P-loop_NTPase"/>
</dbReference>
<feature type="repeat" description="ANK" evidence="2">
    <location>
        <begin position="822"/>
        <end position="854"/>
    </location>
</feature>
<feature type="region of interest" description="Disordered" evidence="3">
    <location>
        <begin position="1062"/>
        <end position="1082"/>
    </location>
</feature>
<dbReference type="PROSITE" id="PS50088">
    <property type="entry name" value="ANK_REPEAT"/>
    <property type="match status" value="5"/>
</dbReference>
<evidence type="ECO:0000256" key="3">
    <source>
        <dbReference type="SAM" id="MobiDB-lite"/>
    </source>
</evidence>
<feature type="repeat" description="ANK" evidence="2">
    <location>
        <begin position="972"/>
        <end position="1006"/>
    </location>
</feature>
<feature type="compositionally biased region" description="Polar residues" evidence="3">
    <location>
        <begin position="1062"/>
        <end position="1076"/>
    </location>
</feature>
<dbReference type="Pfam" id="PF12796">
    <property type="entry name" value="Ank_2"/>
    <property type="match status" value="1"/>
</dbReference>
<feature type="repeat" description="ANK" evidence="2">
    <location>
        <begin position="936"/>
        <end position="971"/>
    </location>
</feature>
<dbReference type="Pfam" id="PF13637">
    <property type="entry name" value="Ank_4"/>
    <property type="match status" value="1"/>
</dbReference>
<feature type="domain" description="DUF7708" evidence="4">
    <location>
        <begin position="119"/>
        <end position="264"/>
    </location>
</feature>
<dbReference type="Gene3D" id="1.25.40.20">
    <property type="entry name" value="Ankyrin repeat-containing domain"/>
    <property type="match status" value="2"/>
</dbReference>
<evidence type="ECO:0000256" key="2">
    <source>
        <dbReference type="PROSITE-ProRule" id="PRU00023"/>
    </source>
</evidence>
<evidence type="ECO:0000313" key="7">
    <source>
        <dbReference type="Proteomes" id="UP001391051"/>
    </source>
</evidence>
<feature type="domain" description="Nephrocystin 3-like N-terminal" evidence="5">
    <location>
        <begin position="337"/>
        <end position="506"/>
    </location>
</feature>
<organism evidence="6 7">
    <name type="scientific">Apiospora aurea</name>
    <dbReference type="NCBI Taxonomy" id="335848"/>
    <lineage>
        <taxon>Eukaryota</taxon>
        <taxon>Fungi</taxon>
        <taxon>Dikarya</taxon>
        <taxon>Ascomycota</taxon>
        <taxon>Pezizomycotina</taxon>
        <taxon>Sordariomycetes</taxon>
        <taxon>Xylariomycetidae</taxon>
        <taxon>Amphisphaeriales</taxon>
        <taxon>Apiosporaceae</taxon>
        <taxon>Apiospora</taxon>
    </lineage>
</organism>
<dbReference type="Pfam" id="PF00023">
    <property type="entry name" value="Ank"/>
    <property type="match status" value="1"/>
</dbReference>
<dbReference type="RefSeq" id="XP_066693056.1">
    <property type="nucleotide sequence ID" value="XM_066850818.1"/>
</dbReference>
<dbReference type="GeneID" id="92083880"/>
<dbReference type="InterPro" id="IPR036770">
    <property type="entry name" value="Ankyrin_rpt-contain_sf"/>
</dbReference>
<dbReference type="SUPFAM" id="SSF48403">
    <property type="entry name" value="Ankyrin repeat"/>
    <property type="match status" value="1"/>
</dbReference>
<evidence type="ECO:0000313" key="6">
    <source>
        <dbReference type="EMBL" id="KAK7937728.1"/>
    </source>
</evidence>
<name>A0ABR1PTG2_9PEZI</name>
<evidence type="ECO:0000259" key="5">
    <source>
        <dbReference type="Pfam" id="PF24883"/>
    </source>
</evidence>
<dbReference type="EMBL" id="JAQQWE010000010">
    <property type="protein sequence ID" value="KAK7937728.1"/>
    <property type="molecule type" value="Genomic_DNA"/>
</dbReference>
<dbReference type="Gene3D" id="3.40.50.300">
    <property type="entry name" value="P-loop containing nucleotide triphosphate hydrolases"/>
    <property type="match status" value="1"/>
</dbReference>
<dbReference type="InterPro" id="IPR056884">
    <property type="entry name" value="NPHP3-like_N"/>
</dbReference>